<dbReference type="PRINTS" id="PR00145">
    <property type="entry name" value="ARGSUCLYASE"/>
</dbReference>
<dbReference type="Gene3D" id="1.10.40.30">
    <property type="entry name" value="Fumarase/aspartase (C-terminal domain)"/>
    <property type="match status" value="1"/>
</dbReference>
<dbReference type="PRINTS" id="PR00149">
    <property type="entry name" value="FUMRATELYASE"/>
</dbReference>
<feature type="active site" description="Proton donor/acceptor" evidence="5">
    <location>
        <position position="181"/>
    </location>
</feature>
<dbReference type="PROSITE" id="PS00163">
    <property type="entry name" value="FUMARATE_LYASES"/>
    <property type="match status" value="1"/>
</dbReference>
<dbReference type="Pfam" id="PF10415">
    <property type="entry name" value="FumaraseC_C"/>
    <property type="match status" value="1"/>
</dbReference>
<dbReference type="InterPro" id="IPR000362">
    <property type="entry name" value="Fumarate_lyase_fam"/>
</dbReference>
<keyword evidence="2 5" id="KW-0963">Cytoplasm</keyword>
<feature type="binding site" evidence="5">
    <location>
        <begin position="98"/>
        <end position="100"/>
    </location>
    <ligand>
        <name>substrate</name>
    </ligand>
</feature>
<comment type="function">
    <text evidence="5">Involved in the TCA cycle. Catalyzes the stereospecific interconversion of fumarate to L-malate.</text>
</comment>
<dbReference type="Gene3D" id="1.20.200.10">
    <property type="entry name" value="Fumarase/aspartase (Central domain)"/>
    <property type="match status" value="1"/>
</dbReference>
<dbReference type="EMBL" id="BMXS01000001">
    <property type="protein sequence ID" value="GGX77407.1"/>
    <property type="molecule type" value="Genomic_DNA"/>
</dbReference>
<feature type="binding site" evidence="5">
    <location>
        <begin position="132"/>
        <end position="134"/>
    </location>
    <ligand>
        <name>substrate</name>
    </ligand>
</feature>
<reference evidence="9" key="1">
    <citation type="journal article" date="2019" name="Int. J. Syst. Evol. Microbiol.">
        <title>The Global Catalogue of Microorganisms (GCM) 10K type strain sequencing project: providing services to taxonomists for standard genome sequencing and annotation.</title>
        <authorList>
            <consortium name="The Broad Institute Genomics Platform"/>
            <consortium name="The Broad Institute Genome Sequencing Center for Infectious Disease"/>
            <person name="Wu L."/>
            <person name="Ma J."/>
        </authorList>
    </citation>
    <scope>NUCLEOTIDE SEQUENCE [LARGE SCALE GENOMIC DNA]</scope>
    <source>
        <strain evidence="9">KCTC 22228</strain>
    </source>
</reference>
<dbReference type="Proteomes" id="UP000653056">
    <property type="component" value="Unassembled WGS sequence"/>
</dbReference>
<dbReference type="SUPFAM" id="SSF48557">
    <property type="entry name" value="L-aspartase-like"/>
    <property type="match status" value="1"/>
</dbReference>
<sequence>MSDTRIERDSMGELDVPTSALYGAQTQRAVNNFPVSGQPMPSAFIHAVARIKWAAAEVNAALRLLDGKRAEAIVAAARAIVDGHHDDQFPIDVFQTGSGTSSNMNVNEVIAHLASRDGLEVGPNDHVNMGQSSNDVIPTAIHLSASLAVQESLLPALAHLRSTIDTKAGELDAVVKTGRTHLMDAMPVRMSQELGGWSSQVGQAIERFEGCQVRLGRLAQGGTAVGTGINAHPEFAERMAKALSEQTGLRLAPNDSFFASLASQDAAVELSGHLRTYACTVMKIANDLRWMNSGPLAGLGEIELEALQPGSSIMPGKVNPVIPESAAQAAAQVIGLDSAVTVAGQSGNFQLNVMLPLIANNLLTSITLMCNTSRLLANRAIATFKVREANIREPLTRNPILVTALNSVIGYNAAAAIAKKAYQAGRPIIEVAEEETDLSREELERLLDPARLTEGGIPG</sequence>
<evidence type="ECO:0000256" key="1">
    <source>
        <dbReference type="ARBA" id="ARBA00009084"/>
    </source>
</evidence>
<evidence type="ECO:0000259" key="7">
    <source>
        <dbReference type="Pfam" id="PF10415"/>
    </source>
</evidence>
<dbReference type="PANTHER" id="PTHR11444:SF22">
    <property type="entry name" value="FUMARATE HYDRATASE CLASS II"/>
    <property type="match status" value="1"/>
</dbReference>
<evidence type="ECO:0000313" key="9">
    <source>
        <dbReference type="Proteomes" id="UP000653056"/>
    </source>
</evidence>
<feature type="domain" description="Fumarate lyase N-terminal" evidence="6">
    <location>
        <begin position="12"/>
        <end position="335"/>
    </location>
</feature>
<comment type="catalytic activity">
    <reaction evidence="5">
        <text>(S)-malate = fumarate + H2O</text>
        <dbReference type="Rhea" id="RHEA:12460"/>
        <dbReference type="ChEBI" id="CHEBI:15377"/>
        <dbReference type="ChEBI" id="CHEBI:15589"/>
        <dbReference type="ChEBI" id="CHEBI:29806"/>
        <dbReference type="EC" id="4.2.1.2"/>
    </reaction>
</comment>
<comment type="subunit">
    <text evidence="5">Homotetramer.</text>
</comment>
<dbReference type="HAMAP" id="MF_00743">
    <property type="entry name" value="FumaraseC"/>
    <property type="match status" value="1"/>
</dbReference>
<keyword evidence="3 5" id="KW-0816">Tricarboxylic acid cycle</keyword>
<dbReference type="Pfam" id="PF00206">
    <property type="entry name" value="Lyase_1"/>
    <property type="match status" value="1"/>
</dbReference>
<feature type="domain" description="Fumarase C C-terminal" evidence="7">
    <location>
        <begin position="401"/>
        <end position="453"/>
    </location>
</feature>
<dbReference type="EC" id="4.2.1.2" evidence="5"/>
<keyword evidence="9" id="KW-1185">Reference proteome</keyword>
<evidence type="ECO:0000259" key="6">
    <source>
        <dbReference type="Pfam" id="PF00206"/>
    </source>
</evidence>
<proteinExistence type="inferred from homology"/>
<dbReference type="InterPro" id="IPR022761">
    <property type="entry name" value="Fumarate_lyase_N"/>
</dbReference>
<comment type="pathway">
    <text evidence="5">Carbohydrate metabolism; tricarboxylic acid cycle; (S)-malate from fumarate: step 1/1.</text>
</comment>
<name>A0ABQ2YC26_9GAMM</name>
<feature type="binding site" evidence="5">
    <location>
        <position position="180"/>
    </location>
    <ligand>
        <name>substrate</name>
    </ligand>
</feature>
<evidence type="ECO:0000313" key="8">
    <source>
        <dbReference type="EMBL" id="GGX77407.1"/>
    </source>
</evidence>
<comment type="similarity">
    <text evidence="1 5">Belongs to the class-II fumarase/aspartase family. Fumarase subfamily.</text>
</comment>
<dbReference type="PANTHER" id="PTHR11444">
    <property type="entry name" value="ASPARTATEAMMONIA/ARGININOSUCCINATE/ADENYLOSUCCINATE LYASE"/>
    <property type="match status" value="1"/>
</dbReference>
<organism evidence="8 9">
    <name type="scientific">Litchfieldella qijiaojingensis</name>
    <dbReference type="NCBI Taxonomy" id="980347"/>
    <lineage>
        <taxon>Bacteria</taxon>
        <taxon>Pseudomonadati</taxon>
        <taxon>Pseudomonadota</taxon>
        <taxon>Gammaproteobacteria</taxon>
        <taxon>Oceanospirillales</taxon>
        <taxon>Halomonadaceae</taxon>
        <taxon>Litchfieldella</taxon>
    </lineage>
</organism>
<dbReference type="InterPro" id="IPR018951">
    <property type="entry name" value="Fumarase_C_C"/>
</dbReference>
<accession>A0ABQ2YC26</accession>
<gene>
    <name evidence="8" type="primary">fumC1</name>
    <name evidence="5" type="synonym">fumC</name>
    <name evidence="8" type="ORF">GCM10007160_00760</name>
</gene>
<protein>
    <recommendedName>
        <fullName evidence="5">Fumarate hydratase class II</fullName>
        <shortName evidence="5">Fumarase C</shortName>
        <ecNumber evidence="5">4.2.1.2</ecNumber>
    </recommendedName>
    <alternativeName>
        <fullName evidence="5">Aerobic fumarase</fullName>
    </alternativeName>
    <alternativeName>
        <fullName evidence="5">Iron-independent fumarase</fullName>
    </alternativeName>
</protein>
<feature type="active site" evidence="5">
    <location>
        <position position="311"/>
    </location>
</feature>
<feature type="binding site" evidence="5">
    <location>
        <position position="312"/>
    </location>
    <ligand>
        <name>substrate</name>
    </ligand>
</feature>
<dbReference type="InterPro" id="IPR005677">
    <property type="entry name" value="Fum_hydII"/>
</dbReference>
<comment type="caution">
    <text evidence="5">Lacks conserved residue(s) required for the propagation of feature annotation.</text>
</comment>
<comment type="subcellular location">
    <subcellularLocation>
        <location evidence="5">Cytoplasm</location>
    </subcellularLocation>
</comment>
<evidence type="ECO:0000256" key="5">
    <source>
        <dbReference type="HAMAP-Rule" id="MF_00743"/>
    </source>
</evidence>
<dbReference type="InterPro" id="IPR024083">
    <property type="entry name" value="Fumarase/histidase_N"/>
</dbReference>
<evidence type="ECO:0000256" key="2">
    <source>
        <dbReference type="ARBA" id="ARBA00022490"/>
    </source>
</evidence>
<comment type="caution">
    <text evidence="8">The sequence shown here is derived from an EMBL/GenBank/DDBJ whole genome shotgun (WGS) entry which is preliminary data.</text>
</comment>
<dbReference type="Gene3D" id="1.10.275.10">
    <property type="entry name" value="Fumarase/aspartase (N-terminal domain)"/>
    <property type="match status" value="1"/>
</dbReference>
<dbReference type="InterPro" id="IPR020557">
    <property type="entry name" value="Fumarate_lyase_CS"/>
</dbReference>
<keyword evidence="4 5" id="KW-0456">Lyase</keyword>
<feature type="site" description="Important for catalytic activity" evidence="5">
    <location>
        <position position="324"/>
    </location>
</feature>
<feature type="binding site" evidence="5">
    <location>
        <begin position="317"/>
        <end position="319"/>
    </location>
    <ligand>
        <name>substrate</name>
    </ligand>
</feature>
<dbReference type="InterPro" id="IPR008948">
    <property type="entry name" value="L-Aspartase-like"/>
</dbReference>
<evidence type="ECO:0000256" key="3">
    <source>
        <dbReference type="ARBA" id="ARBA00022532"/>
    </source>
</evidence>
<dbReference type="RefSeq" id="WP_189464777.1">
    <property type="nucleotide sequence ID" value="NZ_BMXS01000001.1"/>
</dbReference>
<evidence type="ECO:0000256" key="4">
    <source>
        <dbReference type="ARBA" id="ARBA00023239"/>
    </source>
</evidence>
<comment type="miscellaneous">
    <text evidence="5">There are 2 substrate-binding sites: the catalytic A site, and the non-catalytic B site that may play a role in the transfer of substrate or product between the active site and the solvent. Alternatively, the B site may bind allosteric effectors.</text>
</comment>